<reference evidence="2 3" key="1">
    <citation type="journal article" date="2023" name="bioRxiv">
        <title>Conserved and derived expression patterns and positive selection on dental genes reveal complex evolutionary context of ever-growing rodent molars.</title>
        <authorList>
            <person name="Calamari Z.T."/>
            <person name="Song A."/>
            <person name="Cohen E."/>
            <person name="Akter M."/>
            <person name="Roy R.D."/>
            <person name="Hallikas O."/>
            <person name="Christensen M.M."/>
            <person name="Li P."/>
            <person name="Marangoni P."/>
            <person name="Jernvall J."/>
            <person name="Klein O.D."/>
        </authorList>
    </citation>
    <scope>NUCLEOTIDE SEQUENCE [LARGE SCALE GENOMIC DNA]</scope>
    <source>
        <strain evidence="2">V071</strain>
    </source>
</reference>
<evidence type="ECO:0000313" key="2">
    <source>
        <dbReference type="EMBL" id="KAK7797170.1"/>
    </source>
</evidence>
<keyword evidence="3" id="KW-1185">Reference proteome</keyword>
<dbReference type="AlphaFoldDB" id="A0AAW0H409"/>
<dbReference type="EMBL" id="JBBHLL010000888">
    <property type="protein sequence ID" value="KAK7797170.1"/>
    <property type="molecule type" value="Genomic_DNA"/>
</dbReference>
<gene>
    <name evidence="2" type="ORF">U0070_020309</name>
</gene>
<evidence type="ECO:0000313" key="3">
    <source>
        <dbReference type="Proteomes" id="UP001488838"/>
    </source>
</evidence>
<sequence length="74" mass="8408">MLPTVMIMDQTSEAAKEGSGGSHRDRGFRDSVQREIPQDWAEQEYTEIVTSSTKKISDFLSSFNVLSFLQDLKH</sequence>
<feature type="compositionally biased region" description="Basic and acidic residues" evidence="1">
    <location>
        <begin position="22"/>
        <end position="36"/>
    </location>
</feature>
<dbReference type="Gene3D" id="1.20.5.110">
    <property type="match status" value="1"/>
</dbReference>
<dbReference type="Proteomes" id="UP001488838">
    <property type="component" value="Unassembled WGS sequence"/>
</dbReference>
<protein>
    <submittedName>
        <fullName evidence="2">Uncharacterized protein</fullName>
    </submittedName>
</protein>
<accession>A0AAW0H409</accession>
<organism evidence="2 3">
    <name type="scientific">Myodes glareolus</name>
    <name type="common">Bank vole</name>
    <name type="synonym">Clethrionomys glareolus</name>
    <dbReference type="NCBI Taxonomy" id="447135"/>
    <lineage>
        <taxon>Eukaryota</taxon>
        <taxon>Metazoa</taxon>
        <taxon>Chordata</taxon>
        <taxon>Craniata</taxon>
        <taxon>Vertebrata</taxon>
        <taxon>Euteleostomi</taxon>
        <taxon>Mammalia</taxon>
        <taxon>Eutheria</taxon>
        <taxon>Euarchontoglires</taxon>
        <taxon>Glires</taxon>
        <taxon>Rodentia</taxon>
        <taxon>Myomorpha</taxon>
        <taxon>Muroidea</taxon>
        <taxon>Cricetidae</taxon>
        <taxon>Arvicolinae</taxon>
        <taxon>Myodes</taxon>
    </lineage>
</organism>
<comment type="caution">
    <text evidence="2">The sequence shown here is derived from an EMBL/GenBank/DDBJ whole genome shotgun (WGS) entry which is preliminary data.</text>
</comment>
<feature type="region of interest" description="Disordered" evidence="1">
    <location>
        <begin position="1"/>
        <end position="36"/>
    </location>
</feature>
<evidence type="ECO:0000256" key="1">
    <source>
        <dbReference type="SAM" id="MobiDB-lite"/>
    </source>
</evidence>
<name>A0AAW0H409_MYOGA</name>
<proteinExistence type="predicted"/>